<accession>A0A090CYG4</accession>
<reference evidence="2" key="2">
    <citation type="submission" date="2014-09" db="EMBL/GenBank/DDBJ databases">
        <title>Criblamydia sequanensis harbors a mega-plasmid encoding arsenite resistance.</title>
        <authorList>
            <person name="Bertelli C."/>
            <person name="Goesmann A."/>
            <person name="Greub G."/>
        </authorList>
    </citation>
    <scope>NUCLEOTIDE SEQUENCE [LARGE SCALE GENOMIC DNA]</scope>
    <source>
        <strain evidence="2">CRIB-18</strain>
    </source>
</reference>
<keyword evidence="1" id="KW-0472">Membrane</keyword>
<dbReference type="STRING" id="1437425.CSEC_0588"/>
<proteinExistence type="predicted"/>
<keyword evidence="3" id="KW-1185">Reference proteome</keyword>
<evidence type="ECO:0000313" key="3">
    <source>
        <dbReference type="Proteomes" id="UP000031552"/>
    </source>
</evidence>
<evidence type="ECO:0000256" key="1">
    <source>
        <dbReference type="SAM" id="Phobius"/>
    </source>
</evidence>
<evidence type="ECO:0000313" key="2">
    <source>
        <dbReference type="EMBL" id="CDR33421.1"/>
    </source>
</evidence>
<gene>
    <name evidence="2" type="ORF">CSEC_0588</name>
</gene>
<feature type="transmembrane region" description="Helical" evidence="1">
    <location>
        <begin position="17"/>
        <end position="38"/>
    </location>
</feature>
<sequence>MTSYIRDFFKSDNKTKYFILTLAVYSLALILTTVYCYARLDFVRSGQSSQNEPGEIIGYQSN</sequence>
<reference evidence="2" key="1">
    <citation type="submission" date="2013-12" db="EMBL/GenBank/DDBJ databases">
        <authorList>
            <person name="Linke B."/>
        </authorList>
    </citation>
    <scope>NUCLEOTIDE SEQUENCE [LARGE SCALE GENOMIC DNA]</scope>
    <source>
        <strain evidence="2">CRIB-18</strain>
    </source>
</reference>
<dbReference type="AlphaFoldDB" id="A0A090CYG4"/>
<dbReference type="EMBL" id="CCEJ010000003">
    <property type="protein sequence ID" value="CDR33421.1"/>
    <property type="molecule type" value="Genomic_DNA"/>
</dbReference>
<protein>
    <submittedName>
        <fullName evidence="2">Conserved putative membrane protein</fullName>
    </submittedName>
</protein>
<organism evidence="2 3">
    <name type="scientific">Candidatus Criblamydia sequanensis CRIB-18</name>
    <dbReference type="NCBI Taxonomy" id="1437425"/>
    <lineage>
        <taxon>Bacteria</taxon>
        <taxon>Pseudomonadati</taxon>
        <taxon>Chlamydiota</taxon>
        <taxon>Chlamydiia</taxon>
        <taxon>Parachlamydiales</taxon>
        <taxon>Candidatus Criblamydiaceae</taxon>
        <taxon>Candidatus Criblamydia</taxon>
    </lineage>
</organism>
<keyword evidence="1" id="KW-0812">Transmembrane</keyword>
<name>A0A090CYG4_9BACT</name>
<comment type="caution">
    <text evidence="2">The sequence shown here is derived from an EMBL/GenBank/DDBJ whole genome shotgun (WGS) entry which is preliminary data.</text>
</comment>
<keyword evidence="1" id="KW-1133">Transmembrane helix</keyword>
<dbReference type="Proteomes" id="UP000031552">
    <property type="component" value="Unassembled WGS sequence"/>
</dbReference>